<keyword evidence="3" id="KW-1185">Reference proteome</keyword>
<name>A0A8S9WU26_APOLU</name>
<evidence type="ECO:0000313" key="2">
    <source>
        <dbReference type="EMBL" id="KAF6198895.1"/>
    </source>
</evidence>
<accession>A0A8S9WU26</accession>
<evidence type="ECO:0000256" key="1">
    <source>
        <dbReference type="SAM" id="MobiDB-lite"/>
    </source>
</evidence>
<proteinExistence type="predicted"/>
<dbReference type="EMBL" id="WIXP02000015">
    <property type="protein sequence ID" value="KAF6198895.1"/>
    <property type="molecule type" value="Genomic_DNA"/>
</dbReference>
<feature type="region of interest" description="Disordered" evidence="1">
    <location>
        <begin position="1"/>
        <end position="46"/>
    </location>
</feature>
<feature type="compositionally biased region" description="Basic residues" evidence="1">
    <location>
        <begin position="1"/>
        <end position="11"/>
    </location>
</feature>
<dbReference type="OrthoDB" id="2286242at2759"/>
<dbReference type="Proteomes" id="UP000466442">
    <property type="component" value="Unassembled WGS sequence"/>
</dbReference>
<organism evidence="2 3">
    <name type="scientific">Apolygus lucorum</name>
    <name type="common">Small green plant bug</name>
    <name type="synonym">Lygocoris lucorum</name>
    <dbReference type="NCBI Taxonomy" id="248454"/>
    <lineage>
        <taxon>Eukaryota</taxon>
        <taxon>Metazoa</taxon>
        <taxon>Ecdysozoa</taxon>
        <taxon>Arthropoda</taxon>
        <taxon>Hexapoda</taxon>
        <taxon>Insecta</taxon>
        <taxon>Pterygota</taxon>
        <taxon>Neoptera</taxon>
        <taxon>Paraneoptera</taxon>
        <taxon>Hemiptera</taxon>
        <taxon>Heteroptera</taxon>
        <taxon>Panheteroptera</taxon>
        <taxon>Cimicomorpha</taxon>
        <taxon>Miridae</taxon>
        <taxon>Mirini</taxon>
        <taxon>Apolygus</taxon>
    </lineage>
</organism>
<gene>
    <name evidence="2" type="ORF">GE061_006918</name>
</gene>
<protein>
    <submittedName>
        <fullName evidence="2">Uncharacterized protein</fullName>
    </submittedName>
</protein>
<dbReference type="AlphaFoldDB" id="A0A8S9WU26"/>
<evidence type="ECO:0000313" key="3">
    <source>
        <dbReference type="Proteomes" id="UP000466442"/>
    </source>
</evidence>
<comment type="caution">
    <text evidence="2">The sequence shown here is derived from an EMBL/GenBank/DDBJ whole genome shotgun (WGS) entry which is preliminary data.</text>
</comment>
<sequence>MVPKPTKKTPKSYRYDDDEDHDHRTIGTAPAKPDSNCKPPKPLLISEDGMGNSWKKWLQQWKWYATASCLSTRPPEIQIASFMSAIGPDVIDIFNSFSLDDEESENLDVIIISLSYAESLPPFREGSNNNNKSKMLTLSSWFPNPV</sequence>
<reference evidence="2" key="1">
    <citation type="journal article" date="2021" name="Mol. Ecol. Resour.">
        <title>Apolygus lucorum genome provides insights into omnivorousness and mesophyll feeding.</title>
        <authorList>
            <person name="Liu Y."/>
            <person name="Liu H."/>
            <person name="Wang H."/>
            <person name="Huang T."/>
            <person name="Liu B."/>
            <person name="Yang B."/>
            <person name="Yin L."/>
            <person name="Li B."/>
            <person name="Zhang Y."/>
            <person name="Zhang S."/>
            <person name="Jiang F."/>
            <person name="Zhang X."/>
            <person name="Ren Y."/>
            <person name="Wang B."/>
            <person name="Wang S."/>
            <person name="Lu Y."/>
            <person name="Wu K."/>
            <person name="Fan W."/>
            <person name="Wang G."/>
        </authorList>
    </citation>
    <scope>NUCLEOTIDE SEQUENCE</scope>
    <source>
        <strain evidence="2">12Hb</strain>
    </source>
</reference>